<proteinExistence type="predicted"/>
<protein>
    <submittedName>
        <fullName evidence="1">Phosphoribosylglycinamide formyltransferase</fullName>
        <ecNumber evidence="1">2.1.2.2</ecNumber>
    </submittedName>
</protein>
<keyword evidence="2" id="KW-1185">Reference proteome</keyword>
<organism evidence="1 2">
    <name type="scientific">Spiromyces aspiralis</name>
    <dbReference type="NCBI Taxonomy" id="68401"/>
    <lineage>
        <taxon>Eukaryota</taxon>
        <taxon>Fungi</taxon>
        <taxon>Fungi incertae sedis</taxon>
        <taxon>Zoopagomycota</taxon>
        <taxon>Kickxellomycotina</taxon>
        <taxon>Kickxellomycetes</taxon>
        <taxon>Kickxellales</taxon>
        <taxon>Kickxellaceae</taxon>
        <taxon>Spiromyces</taxon>
    </lineage>
</organism>
<dbReference type="Proteomes" id="UP001145114">
    <property type="component" value="Unassembled WGS sequence"/>
</dbReference>
<dbReference type="EC" id="2.1.2.2" evidence="1"/>
<comment type="caution">
    <text evidence="1">The sequence shown here is derived from an EMBL/GenBank/DDBJ whole genome shotgun (WGS) entry which is preliminary data.</text>
</comment>
<evidence type="ECO:0000313" key="1">
    <source>
        <dbReference type="EMBL" id="KAJ1669279.1"/>
    </source>
</evidence>
<gene>
    <name evidence="1" type="primary">ade5</name>
    <name evidence="1" type="ORF">EV182_008833</name>
</gene>
<name>A0ACC1HBA7_9FUNG</name>
<reference evidence="1" key="1">
    <citation type="submission" date="2022-06" db="EMBL/GenBank/DDBJ databases">
        <title>Phylogenomic reconstructions and comparative analyses of Kickxellomycotina fungi.</title>
        <authorList>
            <person name="Reynolds N.K."/>
            <person name="Stajich J.E."/>
            <person name="Barry K."/>
            <person name="Grigoriev I.V."/>
            <person name="Crous P."/>
            <person name="Smith M.E."/>
        </authorList>
    </citation>
    <scope>NUCLEOTIDE SEQUENCE</scope>
    <source>
        <strain evidence="1">RSA 2271</strain>
    </source>
</reference>
<accession>A0ACC1HBA7</accession>
<keyword evidence="1" id="KW-0808">Transferase</keyword>
<dbReference type="EMBL" id="JAMZIH010010042">
    <property type="protein sequence ID" value="KAJ1669279.1"/>
    <property type="molecule type" value="Genomic_DNA"/>
</dbReference>
<sequence length="136" mass="14871">MASSLPAATEAKPSRNIVVLISGSGTNLQALIDAAPSFNARITHVISSKSSAHGLHRATKAGIPTHVHSMLKYKTPNQRITLEQRQKFDMDLGDFIEKLNPDLIVLAGWMLILGKEFVHRFEGKIINLHPSLPGDI</sequence>
<evidence type="ECO:0000313" key="2">
    <source>
        <dbReference type="Proteomes" id="UP001145114"/>
    </source>
</evidence>
<feature type="non-terminal residue" evidence="1">
    <location>
        <position position="136"/>
    </location>
</feature>